<dbReference type="Proteomes" id="UP001326199">
    <property type="component" value="Unassembled WGS sequence"/>
</dbReference>
<dbReference type="RefSeq" id="XP_062769642.1">
    <property type="nucleotide sequence ID" value="XM_062906761.1"/>
</dbReference>
<evidence type="ECO:0000313" key="1">
    <source>
        <dbReference type="EMBL" id="KAK4672320.1"/>
    </source>
</evidence>
<dbReference type="EMBL" id="JAFFHB010000001">
    <property type="protein sequence ID" value="KAK4672320.1"/>
    <property type="molecule type" value="Genomic_DNA"/>
</dbReference>
<keyword evidence="2" id="KW-1185">Reference proteome</keyword>
<sequence>MGVGGVDYRRIAFAPGGITFDSPCSQGTLWPNRDQNGSPMTLGLLSMVGGLRRFAGKLLAAPHPHTHTPLYPSIINGSQHFIFHGDFETMPTLLLLLLHPEIGFLFDPVRWPTLGFVEFLVQRVVDAAGEV</sequence>
<name>A0ABR0HW43_9PEZI</name>
<protein>
    <submittedName>
        <fullName evidence="1">Uncharacterized protein</fullName>
    </submittedName>
</protein>
<comment type="caution">
    <text evidence="1">The sequence shown here is derived from an EMBL/GenBank/DDBJ whole genome shotgun (WGS) entry which is preliminary data.</text>
</comment>
<dbReference type="GeneID" id="87927104"/>
<reference evidence="1 2" key="1">
    <citation type="journal article" date="2023" name="bioRxiv">
        <title>High-quality genome assemblies of four members of thePodospora anserinaspecies complex.</title>
        <authorList>
            <person name="Ament-Velasquez S.L."/>
            <person name="Vogan A.A."/>
            <person name="Wallerman O."/>
            <person name="Hartmann F."/>
            <person name="Gautier V."/>
            <person name="Silar P."/>
            <person name="Giraud T."/>
            <person name="Johannesson H."/>
        </authorList>
    </citation>
    <scope>NUCLEOTIDE SEQUENCE [LARGE SCALE GENOMIC DNA]</scope>
    <source>
        <strain evidence="1 2">CBS 411.78</strain>
    </source>
</reference>
<organism evidence="1 2">
    <name type="scientific">Podospora pseudopauciseta</name>
    <dbReference type="NCBI Taxonomy" id="2093780"/>
    <lineage>
        <taxon>Eukaryota</taxon>
        <taxon>Fungi</taxon>
        <taxon>Dikarya</taxon>
        <taxon>Ascomycota</taxon>
        <taxon>Pezizomycotina</taxon>
        <taxon>Sordariomycetes</taxon>
        <taxon>Sordariomycetidae</taxon>
        <taxon>Sordariales</taxon>
        <taxon>Podosporaceae</taxon>
        <taxon>Podospora</taxon>
    </lineage>
</organism>
<accession>A0ABR0HW43</accession>
<evidence type="ECO:0000313" key="2">
    <source>
        <dbReference type="Proteomes" id="UP001326199"/>
    </source>
</evidence>
<proteinExistence type="predicted"/>
<gene>
    <name evidence="1" type="ORF">QC763_102085</name>
</gene>